<dbReference type="InterPro" id="IPR018194">
    <property type="entry name" value="Ni-dep_hyd_lsu_Ni_BS"/>
</dbReference>
<keyword evidence="5 6" id="KW-0560">Oxidoreductase</keyword>
<dbReference type="InterPro" id="IPR029014">
    <property type="entry name" value="NiFe-Hase_large"/>
</dbReference>
<keyword evidence="3 6" id="KW-0533">Nickel</keyword>
<dbReference type="EMBL" id="JACYTO010000001">
    <property type="protein sequence ID" value="MBD8503046.1"/>
    <property type="molecule type" value="Genomic_DNA"/>
</dbReference>
<accession>A0ABR9BCT0</accession>
<evidence type="ECO:0000256" key="1">
    <source>
        <dbReference type="ARBA" id="ARBA00001967"/>
    </source>
</evidence>
<sequence>MAFELETADGRDSLRRVAIDPVSRVEGHGKVTLLIDEHDEVREARLHIVEFRGFEVFIQGRPYWEVPVMVQRLCGICPVSHHLAAAKALDVATGAAPITASAEKLRRLMHYGQILQSHALHFFHLSSPDLLFGFESEVARRNIVGVAAAHPEVARQGVLLRKFGQEVIRATAGKKIHGTGAVSGGMNRRLSAEDHALLSRDIHQVIDWSRAAVELVKRLHRADPALYDVFGSFDSAFMSLVRADGAMDLYDGGLRVRDAEGRILRDHVPDQDYHRLICEEVKPWSYMKFPFLRELGPETGWYRVGPLARVQNCDFIPTPFAEAERREFLDHGQGHPVHATLAYHWARMIEMLHAAEVIRELLDDPDLRSGELLTTGTSRREGVGIIEAPRGTLIHHYRIGEDDLVTMCNLIVSTTHNNQAMNTAVREVAKRYLSGRTLTEGLLNHIEVAIRAYDPCLSCATHALGQMPLVVELASTDGTVHQRVVRER</sequence>
<comment type="similarity">
    <text evidence="2 6">Belongs to the [NiFe]/[NiFeSe] hydrogenase large subunit family.</text>
</comment>
<organism evidence="7 8">
    <name type="scientific">Thauera sedimentorum</name>
    <dbReference type="NCBI Taxonomy" id="2767595"/>
    <lineage>
        <taxon>Bacteria</taxon>
        <taxon>Pseudomonadati</taxon>
        <taxon>Pseudomonadota</taxon>
        <taxon>Betaproteobacteria</taxon>
        <taxon>Rhodocyclales</taxon>
        <taxon>Zoogloeaceae</taxon>
        <taxon>Thauera</taxon>
    </lineage>
</organism>
<protein>
    <submittedName>
        <fullName evidence="7">Ni/Fe hydrogenase subunit alpha</fullName>
    </submittedName>
</protein>
<dbReference type="SUPFAM" id="SSF56762">
    <property type="entry name" value="HydB/Nqo4-like"/>
    <property type="match status" value="1"/>
</dbReference>
<evidence type="ECO:0000256" key="3">
    <source>
        <dbReference type="ARBA" id="ARBA00022596"/>
    </source>
</evidence>
<evidence type="ECO:0000256" key="6">
    <source>
        <dbReference type="RuleBase" id="RU003896"/>
    </source>
</evidence>
<dbReference type="PANTHER" id="PTHR43600:SF2">
    <property type="entry name" value="F420-NON-REDUCING HYDROGENASE VHU SUBUNIT A"/>
    <property type="match status" value="1"/>
</dbReference>
<name>A0ABR9BCT0_9RHOO</name>
<comment type="caution">
    <text evidence="7">The sequence shown here is derived from an EMBL/GenBank/DDBJ whole genome shotgun (WGS) entry which is preliminary data.</text>
</comment>
<keyword evidence="8" id="KW-1185">Reference proteome</keyword>
<dbReference type="Pfam" id="PF00374">
    <property type="entry name" value="NiFeSe_Hases"/>
    <property type="match status" value="2"/>
</dbReference>
<dbReference type="InterPro" id="IPR001501">
    <property type="entry name" value="Ni-dep_hyd_lsu"/>
</dbReference>
<keyword evidence="4 6" id="KW-0479">Metal-binding</keyword>
<comment type="cofactor">
    <cofactor evidence="1">
        <name>Ni(2+)</name>
        <dbReference type="ChEBI" id="CHEBI:49786"/>
    </cofactor>
</comment>
<dbReference type="Gene3D" id="1.10.645.10">
    <property type="entry name" value="Cytochrome-c3 Hydrogenase, chain B"/>
    <property type="match status" value="1"/>
</dbReference>
<evidence type="ECO:0000313" key="8">
    <source>
        <dbReference type="Proteomes" id="UP000603602"/>
    </source>
</evidence>
<evidence type="ECO:0000313" key="7">
    <source>
        <dbReference type="EMBL" id="MBD8503046.1"/>
    </source>
</evidence>
<dbReference type="PROSITE" id="PS00507">
    <property type="entry name" value="NI_HGENASE_L_1"/>
    <property type="match status" value="1"/>
</dbReference>
<dbReference type="Proteomes" id="UP000603602">
    <property type="component" value="Unassembled WGS sequence"/>
</dbReference>
<gene>
    <name evidence="7" type="ORF">IFO67_09140</name>
</gene>
<proteinExistence type="inferred from homology"/>
<reference evidence="8" key="1">
    <citation type="submission" date="2023-07" db="EMBL/GenBank/DDBJ databases">
        <title>Thauera sp. CAU 1555 isolated from sand of Yaerae Beach.</title>
        <authorList>
            <person name="Kim W."/>
        </authorList>
    </citation>
    <scope>NUCLEOTIDE SEQUENCE [LARGE SCALE GENOMIC DNA]</scope>
    <source>
        <strain evidence="8">CAU 1555</strain>
    </source>
</reference>
<dbReference type="PROSITE" id="PS00508">
    <property type="entry name" value="NI_HGENASE_L_2"/>
    <property type="match status" value="1"/>
</dbReference>
<evidence type="ECO:0000256" key="5">
    <source>
        <dbReference type="ARBA" id="ARBA00023002"/>
    </source>
</evidence>
<dbReference type="PANTHER" id="PTHR43600">
    <property type="entry name" value="COENZYME F420 HYDROGENASE, SUBUNIT ALPHA"/>
    <property type="match status" value="1"/>
</dbReference>
<evidence type="ECO:0000256" key="4">
    <source>
        <dbReference type="ARBA" id="ARBA00022723"/>
    </source>
</evidence>
<dbReference type="RefSeq" id="WP_187717783.1">
    <property type="nucleotide sequence ID" value="NZ_JACTAH010000001.1"/>
</dbReference>
<evidence type="ECO:0000256" key="2">
    <source>
        <dbReference type="ARBA" id="ARBA00009292"/>
    </source>
</evidence>